<protein>
    <recommendedName>
        <fullName evidence="5">Enoyl-CoA hydratase</fullName>
    </recommendedName>
</protein>
<dbReference type="PANTHER" id="PTHR11941:SF54">
    <property type="entry name" value="ENOYL-COA HYDRATASE, MITOCHONDRIAL"/>
    <property type="match status" value="1"/>
</dbReference>
<keyword evidence="4" id="KW-1185">Reference proteome</keyword>
<dbReference type="EMBL" id="BMIF01000015">
    <property type="protein sequence ID" value="GGA79066.1"/>
    <property type="molecule type" value="Genomic_DNA"/>
</dbReference>
<evidence type="ECO:0000313" key="4">
    <source>
        <dbReference type="Proteomes" id="UP000636264"/>
    </source>
</evidence>
<dbReference type="Pfam" id="PF00378">
    <property type="entry name" value="ECH_1"/>
    <property type="match status" value="1"/>
</dbReference>
<reference evidence="3" key="2">
    <citation type="submission" date="2020-09" db="EMBL/GenBank/DDBJ databases">
        <authorList>
            <person name="Sun Q."/>
            <person name="Zhou Y."/>
        </authorList>
    </citation>
    <scope>NUCLEOTIDE SEQUENCE</scope>
    <source>
        <strain evidence="3">CGMCC 1.15320</strain>
    </source>
</reference>
<organism evidence="3 4">
    <name type="scientific">Nitratireductor aestuarii</name>
    <dbReference type="NCBI Taxonomy" id="1735103"/>
    <lineage>
        <taxon>Bacteria</taxon>
        <taxon>Pseudomonadati</taxon>
        <taxon>Pseudomonadota</taxon>
        <taxon>Alphaproteobacteria</taxon>
        <taxon>Hyphomicrobiales</taxon>
        <taxon>Phyllobacteriaceae</taxon>
        <taxon>Nitratireductor</taxon>
    </lineage>
</organism>
<comment type="caution">
    <text evidence="3">The sequence shown here is derived from an EMBL/GenBank/DDBJ whole genome shotgun (WGS) entry which is preliminary data.</text>
</comment>
<evidence type="ECO:0000256" key="2">
    <source>
        <dbReference type="ARBA" id="ARBA00023239"/>
    </source>
</evidence>
<gene>
    <name evidence="3" type="ORF">GCM10011385_36530</name>
</gene>
<sequence length="257" mass="27947">MQGTYELIKISGEKDGQIVRLSFDTQTRGNVITPKLLEEFHAALDEIVAMNPRVLIISGTEKSFSRGADIDTIKSMGPAFQAYVASEFKLFDIVDRLPFITVAALTGIVIGNAAELALACDFRIAAESSTFTLPEVAIGFVAPAQRITRYLGIGQVKDFLLNARMWKAAEAHQHGLITKVVGDAEFEAGLQAFAAELADRPPLALNVTKQGIATAYGFGPADYRGEEHWAYATYLTDDVQEGFAALAEKRKPVFTGR</sequence>
<evidence type="ECO:0000313" key="3">
    <source>
        <dbReference type="EMBL" id="GGA79066.1"/>
    </source>
</evidence>
<dbReference type="GO" id="GO:0006635">
    <property type="term" value="P:fatty acid beta-oxidation"/>
    <property type="evidence" value="ECO:0007669"/>
    <property type="project" value="TreeGrafter"/>
</dbReference>
<proteinExistence type="inferred from homology"/>
<dbReference type="AlphaFoldDB" id="A0A916S0F5"/>
<evidence type="ECO:0008006" key="5">
    <source>
        <dbReference type="Google" id="ProtNLM"/>
    </source>
</evidence>
<dbReference type="InterPro" id="IPR001753">
    <property type="entry name" value="Enoyl-CoA_hydra/iso"/>
</dbReference>
<dbReference type="Gene3D" id="1.10.12.10">
    <property type="entry name" value="Lyase 2-enoyl-coa Hydratase, Chain A, domain 2"/>
    <property type="match status" value="1"/>
</dbReference>
<dbReference type="RefSeq" id="WP_188722553.1">
    <property type="nucleotide sequence ID" value="NZ_BMIF01000015.1"/>
</dbReference>
<reference evidence="3" key="1">
    <citation type="journal article" date="2014" name="Int. J. Syst. Evol. Microbiol.">
        <title>Complete genome sequence of Corynebacterium casei LMG S-19264T (=DSM 44701T), isolated from a smear-ripened cheese.</title>
        <authorList>
            <consortium name="US DOE Joint Genome Institute (JGI-PGF)"/>
            <person name="Walter F."/>
            <person name="Albersmeier A."/>
            <person name="Kalinowski J."/>
            <person name="Ruckert C."/>
        </authorList>
    </citation>
    <scope>NUCLEOTIDE SEQUENCE</scope>
    <source>
        <strain evidence="3">CGMCC 1.15320</strain>
    </source>
</reference>
<dbReference type="InterPro" id="IPR029045">
    <property type="entry name" value="ClpP/crotonase-like_dom_sf"/>
</dbReference>
<name>A0A916S0F5_9HYPH</name>
<dbReference type="Gene3D" id="3.90.226.10">
    <property type="entry name" value="2-enoyl-CoA Hydratase, Chain A, domain 1"/>
    <property type="match status" value="1"/>
</dbReference>
<dbReference type="CDD" id="cd06558">
    <property type="entry name" value="crotonase-like"/>
    <property type="match status" value="1"/>
</dbReference>
<dbReference type="InterPro" id="IPR014748">
    <property type="entry name" value="Enoyl-CoA_hydra_C"/>
</dbReference>
<evidence type="ECO:0000256" key="1">
    <source>
        <dbReference type="ARBA" id="ARBA00005254"/>
    </source>
</evidence>
<keyword evidence="2" id="KW-0456">Lyase</keyword>
<dbReference type="SUPFAM" id="SSF52096">
    <property type="entry name" value="ClpP/crotonase"/>
    <property type="match status" value="1"/>
</dbReference>
<dbReference type="PANTHER" id="PTHR11941">
    <property type="entry name" value="ENOYL-COA HYDRATASE-RELATED"/>
    <property type="match status" value="1"/>
</dbReference>
<accession>A0A916S0F5</accession>
<dbReference type="GO" id="GO:0016829">
    <property type="term" value="F:lyase activity"/>
    <property type="evidence" value="ECO:0007669"/>
    <property type="project" value="UniProtKB-KW"/>
</dbReference>
<dbReference type="Proteomes" id="UP000636264">
    <property type="component" value="Unassembled WGS sequence"/>
</dbReference>
<comment type="similarity">
    <text evidence="1">Belongs to the enoyl-CoA hydratase/isomerase family.</text>
</comment>